<feature type="compositionally biased region" description="Basic residues" evidence="2">
    <location>
        <begin position="184"/>
        <end position="195"/>
    </location>
</feature>
<name>A0A2I1H553_9GLOM</name>
<dbReference type="Proteomes" id="UP000234323">
    <property type="component" value="Unassembled WGS sequence"/>
</dbReference>
<dbReference type="EMBL" id="LLXI01001756">
    <property type="protein sequence ID" value="PKY55032.1"/>
    <property type="molecule type" value="Genomic_DNA"/>
</dbReference>
<sequence>MKLEEIIEQYLKVYYGGFIGFETKHVTNFTKTLMKYKRFNLPGYETEYLDKESLFPPGEINIGVRDETVRRGTNVYQDTLMDIAAFTMKLGGETLKRTLREIMVKIRKDADAAVEDVTNMMNELESYKVRCREAENKIDNLEKEKKIAEERIISLENDVIKLQELEKNKKTSEISTSSKQTKSHDRRRKTKKKKSSTQEIKKGKITEIPVETTSDDYLEKHFAERSRDLKFYDFPAHWKDTEIYESLNQMEL</sequence>
<evidence type="ECO:0000313" key="3">
    <source>
        <dbReference type="EMBL" id="PKY54015.1"/>
    </source>
</evidence>
<dbReference type="VEuPathDB" id="FungiDB:FUN_009881"/>
<dbReference type="AlphaFoldDB" id="A0A2I1H553"/>
<organism evidence="3 5">
    <name type="scientific">Rhizophagus irregularis</name>
    <dbReference type="NCBI Taxonomy" id="588596"/>
    <lineage>
        <taxon>Eukaryota</taxon>
        <taxon>Fungi</taxon>
        <taxon>Fungi incertae sedis</taxon>
        <taxon>Mucoromycota</taxon>
        <taxon>Glomeromycotina</taxon>
        <taxon>Glomeromycetes</taxon>
        <taxon>Glomerales</taxon>
        <taxon>Glomeraceae</taxon>
        <taxon>Rhizophagus</taxon>
    </lineage>
</organism>
<gene>
    <name evidence="4" type="ORF">RhiirA4_474228</name>
    <name evidence="3" type="ORF">RhiirA4_500353</name>
</gene>
<evidence type="ECO:0000313" key="5">
    <source>
        <dbReference type="Proteomes" id="UP000234323"/>
    </source>
</evidence>
<reference evidence="3 5" key="1">
    <citation type="submission" date="2015-10" db="EMBL/GenBank/DDBJ databases">
        <title>Genome analyses suggest a sexual origin of heterokaryosis in a supposedly ancient asexual fungus.</title>
        <authorList>
            <person name="Ropars J."/>
            <person name="Sedzielewska K."/>
            <person name="Noel J."/>
            <person name="Charron P."/>
            <person name="Farinelli L."/>
            <person name="Marton T."/>
            <person name="Kruger M."/>
            <person name="Pelin A."/>
            <person name="Brachmann A."/>
            <person name="Corradi N."/>
        </authorList>
    </citation>
    <scope>NUCLEOTIDE SEQUENCE [LARGE SCALE GENOMIC DNA]</scope>
    <source>
        <strain evidence="3 5">A4</strain>
    </source>
</reference>
<feature type="region of interest" description="Disordered" evidence="2">
    <location>
        <begin position="169"/>
        <end position="206"/>
    </location>
</feature>
<feature type="coiled-coil region" evidence="1">
    <location>
        <begin position="117"/>
        <end position="165"/>
    </location>
</feature>
<dbReference type="EMBL" id="LLXI01001510">
    <property type="protein sequence ID" value="PKY54015.1"/>
    <property type="molecule type" value="Genomic_DNA"/>
</dbReference>
<keyword evidence="1" id="KW-0175">Coiled coil</keyword>
<evidence type="ECO:0000256" key="1">
    <source>
        <dbReference type="SAM" id="Coils"/>
    </source>
</evidence>
<comment type="caution">
    <text evidence="3">The sequence shown here is derived from an EMBL/GenBank/DDBJ whole genome shotgun (WGS) entry which is preliminary data.</text>
</comment>
<evidence type="ECO:0000256" key="2">
    <source>
        <dbReference type="SAM" id="MobiDB-lite"/>
    </source>
</evidence>
<evidence type="ECO:0000313" key="4">
    <source>
        <dbReference type="EMBL" id="PKY55032.1"/>
    </source>
</evidence>
<dbReference type="VEuPathDB" id="FungiDB:RhiirA1_512762"/>
<accession>A0A2I1H553</accession>
<keyword evidence="5" id="KW-1185">Reference proteome</keyword>
<proteinExistence type="predicted"/>
<protein>
    <submittedName>
        <fullName evidence="3">Uncharacterized protein</fullName>
    </submittedName>
</protein>